<dbReference type="EMBL" id="REGN01003340">
    <property type="protein sequence ID" value="RNA23179.1"/>
    <property type="molecule type" value="Genomic_DNA"/>
</dbReference>
<sequence>MPLRAVDLQKLCKQFKLVYSGTKAQTIERLDNYFKSIQNNQSRESESDFESDSEFEEIQLLSRQNGGETLYENKQSFSSSRKLVAAHQKLVEIPLKFKNVPLAQKKRLVGLQKLKKL</sequence>
<dbReference type="InterPro" id="IPR003034">
    <property type="entry name" value="SAP_dom"/>
</dbReference>
<gene>
    <name evidence="2" type="ORF">BpHYR1_037882</name>
</gene>
<evidence type="ECO:0000259" key="1">
    <source>
        <dbReference type="PROSITE" id="PS50800"/>
    </source>
</evidence>
<proteinExistence type="predicted"/>
<organism evidence="2 3">
    <name type="scientific">Brachionus plicatilis</name>
    <name type="common">Marine rotifer</name>
    <name type="synonym">Brachionus muelleri</name>
    <dbReference type="NCBI Taxonomy" id="10195"/>
    <lineage>
        <taxon>Eukaryota</taxon>
        <taxon>Metazoa</taxon>
        <taxon>Spiralia</taxon>
        <taxon>Gnathifera</taxon>
        <taxon>Rotifera</taxon>
        <taxon>Eurotatoria</taxon>
        <taxon>Monogononta</taxon>
        <taxon>Pseudotrocha</taxon>
        <taxon>Ploima</taxon>
        <taxon>Brachionidae</taxon>
        <taxon>Brachionus</taxon>
    </lineage>
</organism>
<keyword evidence="3" id="KW-1185">Reference proteome</keyword>
<dbReference type="Proteomes" id="UP000276133">
    <property type="component" value="Unassembled WGS sequence"/>
</dbReference>
<dbReference type="Gene3D" id="1.10.720.30">
    <property type="entry name" value="SAP domain"/>
    <property type="match status" value="1"/>
</dbReference>
<evidence type="ECO:0000313" key="3">
    <source>
        <dbReference type="Proteomes" id="UP000276133"/>
    </source>
</evidence>
<dbReference type="PROSITE" id="PS50800">
    <property type="entry name" value="SAP"/>
    <property type="match status" value="1"/>
</dbReference>
<dbReference type="InterPro" id="IPR036361">
    <property type="entry name" value="SAP_dom_sf"/>
</dbReference>
<reference evidence="2 3" key="1">
    <citation type="journal article" date="2018" name="Sci. Rep.">
        <title>Genomic signatures of local adaptation to the degree of environmental predictability in rotifers.</title>
        <authorList>
            <person name="Franch-Gras L."/>
            <person name="Hahn C."/>
            <person name="Garcia-Roger E.M."/>
            <person name="Carmona M.J."/>
            <person name="Serra M."/>
            <person name="Gomez A."/>
        </authorList>
    </citation>
    <scope>NUCLEOTIDE SEQUENCE [LARGE SCALE GENOMIC DNA]</scope>
    <source>
        <strain evidence="2">HYR1</strain>
    </source>
</reference>
<evidence type="ECO:0000313" key="2">
    <source>
        <dbReference type="EMBL" id="RNA23179.1"/>
    </source>
</evidence>
<feature type="domain" description="SAP" evidence="1">
    <location>
        <begin position="1"/>
        <end position="34"/>
    </location>
</feature>
<accession>A0A3M7RI69</accession>
<comment type="caution">
    <text evidence="2">The sequence shown here is derived from an EMBL/GenBank/DDBJ whole genome shotgun (WGS) entry which is preliminary data.</text>
</comment>
<dbReference type="AlphaFoldDB" id="A0A3M7RI69"/>
<protein>
    <recommendedName>
        <fullName evidence="1">SAP domain-containing protein</fullName>
    </recommendedName>
</protein>
<name>A0A3M7RI69_BRAPC</name>
<dbReference type="OrthoDB" id="10225403at2759"/>